<keyword evidence="2" id="KW-1185">Reference proteome</keyword>
<comment type="caution">
    <text evidence="1">The sequence shown here is derived from an EMBL/GenBank/DDBJ whole genome shotgun (WGS) entry which is preliminary data.</text>
</comment>
<dbReference type="AlphaFoldDB" id="A0A916ZJ03"/>
<protein>
    <submittedName>
        <fullName evidence="1">Uncharacterized protein</fullName>
    </submittedName>
</protein>
<dbReference type="EMBL" id="BMIQ01000002">
    <property type="protein sequence ID" value="GGE00304.1"/>
    <property type="molecule type" value="Genomic_DNA"/>
</dbReference>
<evidence type="ECO:0000313" key="1">
    <source>
        <dbReference type="EMBL" id="GGE00304.1"/>
    </source>
</evidence>
<evidence type="ECO:0000313" key="2">
    <source>
        <dbReference type="Proteomes" id="UP000644699"/>
    </source>
</evidence>
<gene>
    <name evidence="1" type="ORF">GCM10011390_18910</name>
</gene>
<accession>A0A916ZJ03</accession>
<proteinExistence type="predicted"/>
<reference evidence="1" key="2">
    <citation type="submission" date="2020-09" db="EMBL/GenBank/DDBJ databases">
        <authorList>
            <person name="Sun Q."/>
            <person name="Zhou Y."/>
        </authorList>
    </citation>
    <scope>NUCLEOTIDE SEQUENCE</scope>
    <source>
        <strain evidence="1">CGMCC 1.15367</strain>
    </source>
</reference>
<organism evidence="1 2">
    <name type="scientific">Aureimonas endophytica</name>
    <dbReference type="NCBI Taxonomy" id="2027858"/>
    <lineage>
        <taxon>Bacteria</taxon>
        <taxon>Pseudomonadati</taxon>
        <taxon>Pseudomonadota</taxon>
        <taxon>Alphaproteobacteria</taxon>
        <taxon>Hyphomicrobiales</taxon>
        <taxon>Aurantimonadaceae</taxon>
        <taxon>Aureimonas</taxon>
    </lineage>
</organism>
<dbReference type="Proteomes" id="UP000644699">
    <property type="component" value="Unassembled WGS sequence"/>
</dbReference>
<reference evidence="1" key="1">
    <citation type="journal article" date="2014" name="Int. J. Syst. Evol. Microbiol.">
        <title>Complete genome sequence of Corynebacterium casei LMG S-19264T (=DSM 44701T), isolated from a smear-ripened cheese.</title>
        <authorList>
            <consortium name="US DOE Joint Genome Institute (JGI-PGF)"/>
            <person name="Walter F."/>
            <person name="Albersmeier A."/>
            <person name="Kalinowski J."/>
            <person name="Ruckert C."/>
        </authorList>
    </citation>
    <scope>NUCLEOTIDE SEQUENCE</scope>
    <source>
        <strain evidence="1">CGMCC 1.15367</strain>
    </source>
</reference>
<sequence length="60" mass="6387">MRVRPASLGRSAMQDKRLRRVRGAAEIEISDSGIEIGATDLDITLPAATPEANILTVIGI</sequence>
<name>A0A916ZJ03_9HYPH</name>